<organism evidence="2 3">
    <name type="scientific">Sphingomonas ginkgonis</name>
    <dbReference type="NCBI Taxonomy" id="2315330"/>
    <lineage>
        <taxon>Bacteria</taxon>
        <taxon>Pseudomonadati</taxon>
        <taxon>Pseudomonadota</taxon>
        <taxon>Alphaproteobacteria</taxon>
        <taxon>Sphingomonadales</taxon>
        <taxon>Sphingomonadaceae</taxon>
        <taxon>Sphingomonas</taxon>
    </lineage>
</organism>
<proteinExistence type="predicted"/>
<reference evidence="2 3" key="1">
    <citation type="submission" date="2018-12" db="EMBL/GenBank/DDBJ databases">
        <title>Sphingomonas sp. HMF7854 Genome sequencing and assembly.</title>
        <authorList>
            <person name="Cha I."/>
            <person name="Kang H."/>
            <person name="Kim H."/>
            <person name="Kang J."/>
            <person name="Joh K."/>
        </authorList>
    </citation>
    <scope>NUCLEOTIDE SEQUENCE [LARGE SCALE GENOMIC DNA]</scope>
    <source>
        <strain evidence="2 3">HMF7854</strain>
    </source>
</reference>
<dbReference type="AlphaFoldDB" id="A0A3R9WTT8"/>
<dbReference type="Proteomes" id="UP000274661">
    <property type="component" value="Unassembled WGS sequence"/>
</dbReference>
<dbReference type="EMBL" id="RWJF01000001">
    <property type="protein sequence ID" value="RST31682.1"/>
    <property type="molecule type" value="Genomic_DNA"/>
</dbReference>
<protein>
    <submittedName>
        <fullName evidence="2">Uncharacterized protein</fullName>
    </submittedName>
</protein>
<keyword evidence="3" id="KW-1185">Reference proteome</keyword>
<gene>
    <name evidence="2" type="ORF">HMF7854_13185</name>
</gene>
<evidence type="ECO:0000256" key="1">
    <source>
        <dbReference type="SAM" id="MobiDB-lite"/>
    </source>
</evidence>
<evidence type="ECO:0000313" key="2">
    <source>
        <dbReference type="EMBL" id="RST31682.1"/>
    </source>
</evidence>
<name>A0A3R9WTT8_9SPHN</name>
<sequence>MTKSIFATTNAVMKIDPAYPARRTEQTLRSDFDDVEERVKSLALTVSGLRRVRDVAMAERANVTLLHAANAAGAFAYQYGVWALREEFIGEDWTLERPGGVEAIVNLSLNVRIAFANVDRCCDQFHSPVPISGKGSGAERLCHANLFENLPVFTREESGLGIRLFYLMVDPAGRAELSRPTIQGGTFGPCVERNFVSFGSEDDDPAPARPEDLPVEFKPTVTRRAG</sequence>
<evidence type="ECO:0000313" key="3">
    <source>
        <dbReference type="Proteomes" id="UP000274661"/>
    </source>
</evidence>
<comment type="caution">
    <text evidence="2">The sequence shown here is derived from an EMBL/GenBank/DDBJ whole genome shotgun (WGS) entry which is preliminary data.</text>
</comment>
<feature type="region of interest" description="Disordered" evidence="1">
    <location>
        <begin position="199"/>
        <end position="226"/>
    </location>
</feature>
<accession>A0A3R9WTT8</accession>